<dbReference type="PROSITE" id="PS51061">
    <property type="entry name" value="R3H"/>
    <property type="match status" value="1"/>
</dbReference>
<dbReference type="InterPro" id="IPR001660">
    <property type="entry name" value="SAM"/>
</dbReference>
<proteinExistence type="predicted"/>
<keyword evidence="5" id="KW-1185">Reference proteome</keyword>
<comment type="caution">
    <text evidence="4">The sequence shown here is derived from an EMBL/GenBank/DDBJ whole genome shotgun (WGS) entry which is preliminary data.</text>
</comment>
<evidence type="ECO:0000259" key="3">
    <source>
        <dbReference type="PROSITE" id="PS51061"/>
    </source>
</evidence>
<feature type="compositionally biased region" description="Low complexity" evidence="1">
    <location>
        <begin position="52"/>
        <end position="61"/>
    </location>
</feature>
<evidence type="ECO:0000256" key="1">
    <source>
        <dbReference type="SAM" id="MobiDB-lite"/>
    </source>
</evidence>
<dbReference type="Proteomes" id="UP001431209">
    <property type="component" value="Unassembled WGS sequence"/>
</dbReference>
<dbReference type="PROSITE" id="PS50105">
    <property type="entry name" value="SAM_DOMAIN"/>
    <property type="match status" value="1"/>
</dbReference>
<dbReference type="EMBL" id="JAOPGA020000506">
    <property type="protein sequence ID" value="KAL0479157.1"/>
    <property type="molecule type" value="Genomic_DNA"/>
</dbReference>
<evidence type="ECO:0000313" key="4">
    <source>
        <dbReference type="EMBL" id="KAL0479157.1"/>
    </source>
</evidence>
<dbReference type="Gene3D" id="1.10.150.50">
    <property type="entry name" value="Transcription Factor, Ets-1"/>
    <property type="match status" value="1"/>
</dbReference>
<dbReference type="InterPro" id="IPR013761">
    <property type="entry name" value="SAM/pointed_sf"/>
</dbReference>
<reference evidence="4 5" key="1">
    <citation type="submission" date="2024-03" db="EMBL/GenBank/DDBJ databases">
        <title>The Acrasis kona genome and developmental transcriptomes reveal deep origins of eukaryotic multicellular pathways.</title>
        <authorList>
            <person name="Sheikh S."/>
            <person name="Fu C.-J."/>
            <person name="Brown M.W."/>
            <person name="Baldauf S.L."/>
        </authorList>
    </citation>
    <scope>NUCLEOTIDE SEQUENCE [LARGE SCALE GENOMIC DNA]</scope>
    <source>
        <strain evidence="4 5">ATCC MYA-3509</strain>
    </source>
</reference>
<feature type="domain" description="SAM" evidence="2">
    <location>
        <begin position="369"/>
        <end position="430"/>
    </location>
</feature>
<feature type="region of interest" description="Disordered" evidence="1">
    <location>
        <begin position="1"/>
        <end position="84"/>
    </location>
</feature>
<evidence type="ECO:0000313" key="5">
    <source>
        <dbReference type="Proteomes" id="UP001431209"/>
    </source>
</evidence>
<feature type="compositionally biased region" description="Basic and acidic residues" evidence="1">
    <location>
        <begin position="39"/>
        <end position="51"/>
    </location>
</feature>
<feature type="compositionally biased region" description="Basic and acidic residues" evidence="1">
    <location>
        <begin position="1"/>
        <end position="11"/>
    </location>
</feature>
<accession>A0AAW2YPN6</accession>
<dbReference type="GO" id="GO:0003676">
    <property type="term" value="F:nucleic acid binding"/>
    <property type="evidence" value="ECO:0007669"/>
    <property type="project" value="UniProtKB-UniRule"/>
</dbReference>
<dbReference type="AlphaFoldDB" id="A0AAW2YPN6"/>
<dbReference type="Pfam" id="PF22547">
    <property type="entry name" value="2H-SAK"/>
    <property type="match status" value="1"/>
</dbReference>
<dbReference type="InterPro" id="IPR001374">
    <property type="entry name" value="R3H_dom"/>
</dbReference>
<dbReference type="SUPFAM" id="SSF82708">
    <property type="entry name" value="R3H domain"/>
    <property type="match status" value="1"/>
</dbReference>
<feature type="domain" description="R3H" evidence="3">
    <location>
        <begin position="115"/>
        <end position="179"/>
    </location>
</feature>
<feature type="compositionally biased region" description="Gly residues" evidence="1">
    <location>
        <begin position="28"/>
        <end position="38"/>
    </location>
</feature>
<dbReference type="CDD" id="cd02325">
    <property type="entry name" value="R3H"/>
    <property type="match status" value="1"/>
</dbReference>
<dbReference type="InterPro" id="IPR054498">
    <property type="entry name" value="2H-SAK"/>
</dbReference>
<evidence type="ECO:0000259" key="2">
    <source>
        <dbReference type="PROSITE" id="PS50105"/>
    </source>
</evidence>
<dbReference type="Pfam" id="PF01424">
    <property type="entry name" value="R3H"/>
    <property type="match status" value="1"/>
</dbReference>
<evidence type="ECO:0008006" key="6">
    <source>
        <dbReference type="Google" id="ProtNLM"/>
    </source>
</evidence>
<dbReference type="CDD" id="cd09487">
    <property type="entry name" value="SAM_superfamily"/>
    <property type="match status" value="1"/>
</dbReference>
<name>A0AAW2YPN6_9EUKA</name>
<dbReference type="Gene3D" id="3.30.1370.50">
    <property type="entry name" value="R3H-like domain"/>
    <property type="match status" value="1"/>
</dbReference>
<dbReference type="SUPFAM" id="SSF47769">
    <property type="entry name" value="SAM/Pointed domain"/>
    <property type="match status" value="1"/>
</dbReference>
<sequence>MADSEQFHDVSRGNNGRGRGRGGRGGRGRGGNRGGSSDRGGRSQGGDHRDQQNQQSGSRSRSNSDSRGGRNSRSNSGARPHTEVNFFIVRRPLKDHNTNQVAAPIPSTIPPEPEVPAAKEFYQKLKSFVQEPGQVVYDFPNSLKLSQRQKVHALAEQFDLDHFSRGSNPFRYICAQKRNVALPDEWQYFGYVGLFGSSIDNIASSHVKQHGVDRAYIRKRVKRDGPIHHVTLMTRPEINSALKNLESIKEYEQYFEKEKLENGTEQERIEILLNVIGQVVGDDYQPLGLGKTVRAEEDNNVAYFVVINWPSAQELRKKLGLEPYHFHVTVAFKSNDIHGVSKDESTLLKSGSVESQKELAASQKDHVAELKQFLKSIDVSENLAQTFVNMGYLGVDTLKDLNEMDLFDLGVDSASDQEKILGFVKNFDSNIAKYQK</sequence>
<gene>
    <name evidence="4" type="ORF">AKO1_008010</name>
</gene>
<organism evidence="4 5">
    <name type="scientific">Acrasis kona</name>
    <dbReference type="NCBI Taxonomy" id="1008807"/>
    <lineage>
        <taxon>Eukaryota</taxon>
        <taxon>Discoba</taxon>
        <taxon>Heterolobosea</taxon>
        <taxon>Tetramitia</taxon>
        <taxon>Eutetramitia</taxon>
        <taxon>Acrasidae</taxon>
        <taxon>Acrasis</taxon>
    </lineage>
</organism>
<protein>
    <recommendedName>
        <fullName evidence="6">R3H domain-containing protein</fullName>
    </recommendedName>
</protein>
<dbReference type="InterPro" id="IPR036867">
    <property type="entry name" value="R3H_dom_sf"/>
</dbReference>
<feature type="compositionally biased region" description="Basic residues" evidence="1">
    <location>
        <begin position="18"/>
        <end position="27"/>
    </location>
</feature>